<evidence type="ECO:0000313" key="2">
    <source>
        <dbReference type="EMBL" id="PZR17331.1"/>
    </source>
</evidence>
<protein>
    <recommendedName>
        <fullName evidence="4">EF-hand domain-containing protein</fullName>
    </recommendedName>
</protein>
<keyword evidence="1" id="KW-1133">Transmembrane helix</keyword>
<name>A0A2W5W2F9_9BACT</name>
<feature type="transmembrane region" description="Helical" evidence="1">
    <location>
        <begin position="262"/>
        <end position="285"/>
    </location>
</feature>
<dbReference type="EMBL" id="QFQP01000002">
    <property type="protein sequence ID" value="PZR17331.1"/>
    <property type="molecule type" value="Genomic_DNA"/>
</dbReference>
<evidence type="ECO:0008006" key="4">
    <source>
        <dbReference type="Google" id="ProtNLM"/>
    </source>
</evidence>
<organism evidence="2 3">
    <name type="scientific">Archangium gephyra</name>
    <dbReference type="NCBI Taxonomy" id="48"/>
    <lineage>
        <taxon>Bacteria</taxon>
        <taxon>Pseudomonadati</taxon>
        <taxon>Myxococcota</taxon>
        <taxon>Myxococcia</taxon>
        <taxon>Myxococcales</taxon>
        <taxon>Cystobacterineae</taxon>
        <taxon>Archangiaceae</taxon>
        <taxon>Archangium</taxon>
    </lineage>
</organism>
<keyword evidence="1" id="KW-0472">Membrane</keyword>
<feature type="transmembrane region" description="Helical" evidence="1">
    <location>
        <begin position="292"/>
        <end position="310"/>
    </location>
</feature>
<evidence type="ECO:0000313" key="3">
    <source>
        <dbReference type="Proteomes" id="UP000249061"/>
    </source>
</evidence>
<keyword evidence="1" id="KW-0812">Transmembrane</keyword>
<dbReference type="Proteomes" id="UP000249061">
    <property type="component" value="Unassembled WGS sequence"/>
</dbReference>
<evidence type="ECO:0000256" key="1">
    <source>
        <dbReference type="SAM" id="Phobius"/>
    </source>
</evidence>
<sequence>MASEALAHDADVIYAFVVQEDGHPELLTEHLTMTDATLRLLAPVDVDGDGAVSQAELDAKAAAIRAGVWDDAPLTGNDKPCSTSWTTADLRSGFVELRAHFLCSGGELRQDFRFLRVLPANYRVVLGSQSEGERAARGVAQGSLSAIRIPPPPSKLDWRPDAFLRGLDGGLSRGFALEALALVACLMFSLGSWRRGLQGAGLVLLGLFVAAWVELFPSAAVVLALAGAFIAALRPSPALGLLVGCGIGAQGGGEGWAKSLGVFSGSALVLVPAALALLAVGVIVARRPGLEPARWVLFGVALVAAALVRLS</sequence>
<gene>
    <name evidence="2" type="ORF">DI536_03115</name>
</gene>
<comment type="caution">
    <text evidence="2">The sequence shown here is derived from an EMBL/GenBank/DDBJ whole genome shotgun (WGS) entry which is preliminary data.</text>
</comment>
<feature type="transmembrane region" description="Helical" evidence="1">
    <location>
        <begin position="170"/>
        <end position="190"/>
    </location>
</feature>
<dbReference type="InterPro" id="IPR018247">
    <property type="entry name" value="EF_Hand_1_Ca_BS"/>
</dbReference>
<dbReference type="AlphaFoldDB" id="A0A2W5W2F9"/>
<proteinExistence type="predicted"/>
<dbReference type="PROSITE" id="PS00018">
    <property type="entry name" value="EF_HAND_1"/>
    <property type="match status" value="1"/>
</dbReference>
<feature type="transmembrane region" description="Helical" evidence="1">
    <location>
        <begin position="202"/>
        <end position="233"/>
    </location>
</feature>
<accession>A0A2W5W2F9</accession>
<reference evidence="2 3" key="1">
    <citation type="submission" date="2017-08" db="EMBL/GenBank/DDBJ databases">
        <title>Infants hospitalized years apart are colonized by the same room-sourced microbial strains.</title>
        <authorList>
            <person name="Brooks B."/>
            <person name="Olm M.R."/>
            <person name="Firek B.A."/>
            <person name="Baker R."/>
            <person name="Thomas B.C."/>
            <person name="Morowitz M.J."/>
            <person name="Banfield J.F."/>
        </authorList>
    </citation>
    <scope>NUCLEOTIDE SEQUENCE [LARGE SCALE GENOMIC DNA]</scope>
    <source>
        <strain evidence="2">S2_003_000_R2_14</strain>
    </source>
</reference>